<keyword evidence="1" id="KW-0614">Plasmid</keyword>
<dbReference type="AlphaFoldDB" id="C8BNE3"/>
<accession>C8BNE3</accession>
<protein>
    <submittedName>
        <fullName evidence="1">Uncharacterized protein</fullName>
    </submittedName>
</protein>
<proteinExistence type="predicted"/>
<name>C8BNE3_9EURY</name>
<reference evidence="1" key="1">
    <citation type="journal article" date="2011" name="Res. Microbiol.">
        <title>pAMT11, a novel plasmid isolated from a Thermococcus sp. strain closely related to the virus-like integrated element TKV1 of the Thermococcus kodakaraensis genome.</title>
        <authorList>
            <person name="Gonnet M."/>
            <person name="Erauso G."/>
            <person name="Prieur D."/>
            <person name="Le Romancer M."/>
        </authorList>
    </citation>
    <scope>NUCLEOTIDE SEQUENCE</scope>
    <source>
        <strain evidence="1">AMT11</strain>
        <plasmid evidence="1">pAMT11</plasmid>
    </source>
</reference>
<sequence length="68" mass="7962">MTRRRGRPAKMKPWLLRIHNNGYSRELIIIARSRAEAEEQAKFILKQSFPLARGYTLKKLPKSQGVRV</sequence>
<evidence type="ECO:0000313" key="1">
    <source>
        <dbReference type="EMBL" id="ACV03450.1"/>
    </source>
</evidence>
<organism evidence="1">
    <name type="scientific">Thermococcus sp. AMT11</name>
    <dbReference type="NCBI Taxonomy" id="563043"/>
    <lineage>
        <taxon>Archaea</taxon>
        <taxon>Methanobacteriati</taxon>
        <taxon>Methanobacteriota</taxon>
        <taxon>Thermococci</taxon>
        <taxon>Thermococcales</taxon>
        <taxon>Thermococcaceae</taxon>
        <taxon>Thermococcus</taxon>
    </lineage>
</organism>
<dbReference type="RefSeq" id="WP_012806047.1">
    <property type="nucleotide sequence ID" value="NC_013177.1"/>
</dbReference>
<geneLocation type="plasmid" evidence="1">
    <name>pAMT11</name>
</geneLocation>
<dbReference type="EMBL" id="GQ254849">
    <property type="protein sequence ID" value="ACV03450.1"/>
    <property type="molecule type" value="Genomic_DNA"/>
</dbReference>